<keyword evidence="2" id="KW-1133">Transmembrane helix</keyword>
<dbReference type="Gene3D" id="2.20.28.30">
    <property type="entry name" value="RNA polymerase ii, chain L"/>
    <property type="match status" value="1"/>
</dbReference>
<evidence type="ECO:0000256" key="2">
    <source>
        <dbReference type="SAM" id="Phobius"/>
    </source>
</evidence>
<gene>
    <name evidence="3" type="ORF">Hsar01_01848</name>
</gene>
<keyword evidence="2" id="KW-0812">Transmembrane</keyword>
<evidence type="ECO:0000313" key="3">
    <source>
        <dbReference type="EMBL" id="GAA5482625.1"/>
    </source>
</evidence>
<protein>
    <submittedName>
        <fullName evidence="3">Uncharacterized protein</fullName>
    </submittedName>
</protein>
<feature type="transmembrane region" description="Helical" evidence="2">
    <location>
        <begin position="119"/>
        <end position="139"/>
    </location>
</feature>
<evidence type="ECO:0000313" key="4">
    <source>
        <dbReference type="Proteomes" id="UP001476282"/>
    </source>
</evidence>
<reference evidence="3 4" key="1">
    <citation type="submission" date="2024-02" db="EMBL/GenBank/DDBJ databases">
        <title>Haloferula sargassicola NBRC 104335.</title>
        <authorList>
            <person name="Ichikawa N."/>
            <person name="Katano-Makiyama Y."/>
            <person name="Hidaka K."/>
        </authorList>
    </citation>
    <scope>NUCLEOTIDE SEQUENCE [LARGE SCALE GENOMIC DNA]</scope>
    <source>
        <strain evidence="3 4">NBRC 104335</strain>
    </source>
</reference>
<proteinExistence type="predicted"/>
<comment type="caution">
    <text evidence="3">The sequence shown here is derived from an EMBL/GenBank/DDBJ whole genome shotgun (WGS) entry which is preliminary data.</text>
</comment>
<feature type="transmembrane region" description="Helical" evidence="2">
    <location>
        <begin position="145"/>
        <end position="164"/>
    </location>
</feature>
<feature type="coiled-coil region" evidence="1">
    <location>
        <begin position="77"/>
        <end position="104"/>
    </location>
</feature>
<name>A0ABP9UM13_9BACT</name>
<accession>A0ABP9UM13</accession>
<evidence type="ECO:0000256" key="1">
    <source>
        <dbReference type="SAM" id="Coils"/>
    </source>
</evidence>
<organism evidence="3 4">
    <name type="scientific">Haloferula sargassicola</name>
    <dbReference type="NCBI Taxonomy" id="490096"/>
    <lineage>
        <taxon>Bacteria</taxon>
        <taxon>Pseudomonadati</taxon>
        <taxon>Verrucomicrobiota</taxon>
        <taxon>Verrucomicrobiia</taxon>
        <taxon>Verrucomicrobiales</taxon>
        <taxon>Verrucomicrobiaceae</taxon>
        <taxon>Haloferula</taxon>
    </lineage>
</organism>
<dbReference type="EMBL" id="BAABRI010000009">
    <property type="protein sequence ID" value="GAA5482625.1"/>
    <property type="molecule type" value="Genomic_DNA"/>
</dbReference>
<keyword evidence="1" id="KW-0175">Coiled coil</keyword>
<dbReference type="Proteomes" id="UP001476282">
    <property type="component" value="Unassembled WGS sequence"/>
</dbReference>
<sequence>MGRGKWSCRREPVPANLPAMPVKVSKVACQQCGADLEVDENVRFVTCRYCSSRLEIVHDPSVSYSKILDDVMRRQDAVEHEVRLLRLERELRKLEETWATYRQATCRSGNGILVEPNPLGGYFIWVVGMVAMGFTFVLAGQQSALAGFGAALLVGGIAFVLGKVQIDSGTRYQRAQANYHAKRAQLHAMLHGLETRGAMPPMKRSGG</sequence>
<keyword evidence="4" id="KW-1185">Reference proteome</keyword>
<keyword evidence="2" id="KW-0472">Membrane</keyword>